<feature type="signal peptide" evidence="1">
    <location>
        <begin position="1"/>
        <end position="31"/>
    </location>
</feature>
<proteinExistence type="predicted"/>
<organism evidence="2 3">
    <name type="scientific">Ectocarpus siliculosus</name>
    <name type="common">Brown alga</name>
    <name type="synonym">Conferva siliculosa</name>
    <dbReference type="NCBI Taxonomy" id="2880"/>
    <lineage>
        <taxon>Eukaryota</taxon>
        <taxon>Sar</taxon>
        <taxon>Stramenopiles</taxon>
        <taxon>Ochrophyta</taxon>
        <taxon>PX clade</taxon>
        <taxon>Phaeophyceae</taxon>
        <taxon>Ectocarpales</taxon>
        <taxon>Ectocarpaceae</taxon>
        <taxon>Ectocarpus</taxon>
    </lineage>
</organism>
<keyword evidence="3" id="KW-1185">Reference proteome</keyword>
<evidence type="ECO:0000256" key="1">
    <source>
        <dbReference type="SAM" id="SignalP"/>
    </source>
</evidence>
<name>D8LDK5_ECTSI</name>
<reference evidence="2 3" key="1">
    <citation type="journal article" date="2010" name="Nature">
        <title>The Ectocarpus genome and the independent evolution of multicellularity in brown algae.</title>
        <authorList>
            <person name="Cock J.M."/>
            <person name="Sterck L."/>
            <person name="Rouze P."/>
            <person name="Scornet D."/>
            <person name="Allen A.E."/>
            <person name="Amoutzias G."/>
            <person name="Anthouard V."/>
            <person name="Artiguenave F."/>
            <person name="Aury J.M."/>
            <person name="Badger J.H."/>
            <person name="Beszteri B."/>
            <person name="Billiau K."/>
            <person name="Bonnet E."/>
            <person name="Bothwell J.H."/>
            <person name="Bowler C."/>
            <person name="Boyen C."/>
            <person name="Brownlee C."/>
            <person name="Carrano C.J."/>
            <person name="Charrier B."/>
            <person name="Cho G.Y."/>
            <person name="Coelho S.M."/>
            <person name="Collen J."/>
            <person name="Corre E."/>
            <person name="Da Silva C."/>
            <person name="Delage L."/>
            <person name="Delaroque N."/>
            <person name="Dittami S.M."/>
            <person name="Doulbeau S."/>
            <person name="Elias M."/>
            <person name="Farnham G."/>
            <person name="Gachon C.M."/>
            <person name="Gschloessl B."/>
            <person name="Heesch S."/>
            <person name="Jabbari K."/>
            <person name="Jubin C."/>
            <person name="Kawai H."/>
            <person name="Kimura K."/>
            <person name="Kloareg B."/>
            <person name="Kupper F.C."/>
            <person name="Lang D."/>
            <person name="Le Bail A."/>
            <person name="Leblanc C."/>
            <person name="Lerouge P."/>
            <person name="Lohr M."/>
            <person name="Lopez P.J."/>
            <person name="Martens C."/>
            <person name="Maumus F."/>
            <person name="Michel G."/>
            <person name="Miranda-Saavedra D."/>
            <person name="Morales J."/>
            <person name="Moreau H."/>
            <person name="Motomura T."/>
            <person name="Nagasato C."/>
            <person name="Napoli C.A."/>
            <person name="Nelson D.R."/>
            <person name="Nyvall-Collen P."/>
            <person name="Peters A.F."/>
            <person name="Pommier C."/>
            <person name="Potin P."/>
            <person name="Poulain J."/>
            <person name="Quesneville H."/>
            <person name="Read B."/>
            <person name="Rensing S.A."/>
            <person name="Ritter A."/>
            <person name="Rousvoal S."/>
            <person name="Samanta M."/>
            <person name="Samson G."/>
            <person name="Schroeder D.C."/>
            <person name="Segurens B."/>
            <person name="Strittmatter M."/>
            <person name="Tonon T."/>
            <person name="Tregear J.W."/>
            <person name="Valentin K."/>
            <person name="von Dassow P."/>
            <person name="Yamagishi T."/>
            <person name="Van de Peer Y."/>
            <person name="Wincker P."/>
        </authorList>
    </citation>
    <scope>NUCLEOTIDE SEQUENCE [LARGE SCALE GENOMIC DNA]</scope>
    <source>
        <strain evidence="3">Ec32 / CCAP1310/4</strain>
    </source>
</reference>
<evidence type="ECO:0000313" key="3">
    <source>
        <dbReference type="Proteomes" id="UP000002630"/>
    </source>
</evidence>
<dbReference type="InParanoid" id="D8LDK5"/>
<dbReference type="EMBL" id="FN649735">
    <property type="protein sequence ID" value="CBN74079.1"/>
    <property type="molecule type" value="Genomic_DNA"/>
</dbReference>
<gene>
    <name evidence="2" type="ORF">Esi_0012_0144</name>
</gene>
<sequence>MMMVMVVTVSMALPMALPTALMAVWAMQGTAQPSLGGTMTAVIECEERPITALALAQVRVGFSLPEKRESGSELEMATKGVVLETKEMVSEKTERVSGKMEMVSEIT</sequence>
<protein>
    <recommendedName>
        <fullName evidence="4">Secreted protein</fullName>
    </recommendedName>
</protein>
<dbReference type="AlphaFoldDB" id="D8LDK5"/>
<dbReference type="EMBL" id="FN647877">
    <property type="protein sequence ID" value="CBN74079.1"/>
    <property type="molecule type" value="Genomic_DNA"/>
</dbReference>
<evidence type="ECO:0000313" key="2">
    <source>
        <dbReference type="EMBL" id="CBN74079.1"/>
    </source>
</evidence>
<keyword evidence="1" id="KW-0732">Signal</keyword>
<evidence type="ECO:0008006" key="4">
    <source>
        <dbReference type="Google" id="ProtNLM"/>
    </source>
</evidence>
<feature type="chain" id="PRO_5003116984" description="Secreted protein" evidence="1">
    <location>
        <begin position="32"/>
        <end position="107"/>
    </location>
</feature>
<dbReference type="Proteomes" id="UP000002630">
    <property type="component" value="Linkage Group LG10"/>
</dbReference>
<accession>D8LDK5</accession>